<dbReference type="PANTHER" id="PTHR48051:SF1">
    <property type="entry name" value="RAS SUPPRESSOR PROTEIN 1"/>
    <property type="match status" value="1"/>
</dbReference>
<dbReference type="EMBL" id="JAUIZM010000003">
    <property type="protein sequence ID" value="KAK1394946.1"/>
    <property type="molecule type" value="Genomic_DNA"/>
</dbReference>
<evidence type="ECO:0000256" key="1">
    <source>
        <dbReference type="ARBA" id="ARBA00022614"/>
    </source>
</evidence>
<organism evidence="3 4">
    <name type="scientific">Heracleum sosnowskyi</name>
    <dbReference type="NCBI Taxonomy" id="360622"/>
    <lineage>
        <taxon>Eukaryota</taxon>
        <taxon>Viridiplantae</taxon>
        <taxon>Streptophyta</taxon>
        <taxon>Embryophyta</taxon>
        <taxon>Tracheophyta</taxon>
        <taxon>Spermatophyta</taxon>
        <taxon>Magnoliopsida</taxon>
        <taxon>eudicotyledons</taxon>
        <taxon>Gunneridae</taxon>
        <taxon>Pentapetalae</taxon>
        <taxon>asterids</taxon>
        <taxon>campanulids</taxon>
        <taxon>Apiales</taxon>
        <taxon>Apiaceae</taxon>
        <taxon>Apioideae</taxon>
        <taxon>apioid superclade</taxon>
        <taxon>Tordylieae</taxon>
        <taxon>Tordyliinae</taxon>
        <taxon>Heracleum</taxon>
    </lineage>
</organism>
<evidence type="ECO:0000313" key="4">
    <source>
        <dbReference type="Proteomes" id="UP001237642"/>
    </source>
</evidence>
<sequence>MWRPIAEVKTKKVFVQHIETLSNSEVKVDVLRSFVPDALNTMDSVTKSEEKRRTFRTENILNLSGCSKLDNLPEELYRVQTLVELHVDGTALYELPSSTMSLTNLRELSLGRCAGIPVSLWISNIWPLSFLRITQHPTALVVPSLSCLHMLKTVDVSHYNISGPCLNDIVRLPLLEDLNLSGTDIAVLPTNFGQLSHLKRLGLVGFKHCHNFHLALNILMTIQGENSVVSFDRDRVGSLLAQLGIAMSNRGNQQFTNEPACVLEKPQDGKRSQLIIKFMYCDVKPRKPTVYFPGFSESLDLANNGFAVIAAYK</sequence>
<dbReference type="AlphaFoldDB" id="A0AAD8J270"/>
<gene>
    <name evidence="3" type="ORF">POM88_014002</name>
</gene>
<proteinExistence type="predicted"/>
<dbReference type="Proteomes" id="UP001237642">
    <property type="component" value="Unassembled WGS sequence"/>
</dbReference>
<dbReference type="SUPFAM" id="SSF52058">
    <property type="entry name" value="L domain-like"/>
    <property type="match status" value="1"/>
</dbReference>
<keyword evidence="1" id="KW-0433">Leucine-rich repeat</keyword>
<accession>A0AAD8J270</accession>
<dbReference type="PANTHER" id="PTHR48051">
    <property type="match status" value="1"/>
</dbReference>
<keyword evidence="2" id="KW-0677">Repeat</keyword>
<comment type="caution">
    <text evidence="3">The sequence shown here is derived from an EMBL/GenBank/DDBJ whole genome shotgun (WGS) entry which is preliminary data.</text>
</comment>
<dbReference type="Gene3D" id="3.80.10.10">
    <property type="entry name" value="Ribonuclease Inhibitor"/>
    <property type="match status" value="1"/>
</dbReference>
<reference evidence="3" key="2">
    <citation type="submission" date="2023-05" db="EMBL/GenBank/DDBJ databases">
        <authorList>
            <person name="Schelkunov M.I."/>
        </authorList>
    </citation>
    <scope>NUCLEOTIDE SEQUENCE</scope>
    <source>
        <strain evidence="3">Hsosn_3</strain>
        <tissue evidence="3">Leaf</tissue>
    </source>
</reference>
<dbReference type="GO" id="GO:0005737">
    <property type="term" value="C:cytoplasm"/>
    <property type="evidence" value="ECO:0007669"/>
    <property type="project" value="TreeGrafter"/>
</dbReference>
<evidence type="ECO:0000313" key="3">
    <source>
        <dbReference type="EMBL" id="KAK1394946.1"/>
    </source>
</evidence>
<name>A0AAD8J270_9APIA</name>
<dbReference type="InterPro" id="IPR032675">
    <property type="entry name" value="LRR_dom_sf"/>
</dbReference>
<keyword evidence="4" id="KW-1185">Reference proteome</keyword>
<dbReference type="InterPro" id="IPR050216">
    <property type="entry name" value="LRR_domain-containing"/>
</dbReference>
<protein>
    <submittedName>
        <fullName evidence="3">Uncharacterized protein</fullName>
    </submittedName>
</protein>
<reference evidence="3" key="1">
    <citation type="submission" date="2023-02" db="EMBL/GenBank/DDBJ databases">
        <title>Genome of toxic invasive species Heracleum sosnowskyi carries increased number of genes despite the absence of recent whole-genome duplications.</title>
        <authorList>
            <person name="Schelkunov M."/>
            <person name="Shtratnikova V."/>
            <person name="Makarenko M."/>
            <person name="Klepikova A."/>
            <person name="Omelchenko D."/>
            <person name="Novikova G."/>
            <person name="Obukhova E."/>
            <person name="Bogdanov V."/>
            <person name="Penin A."/>
            <person name="Logacheva M."/>
        </authorList>
    </citation>
    <scope>NUCLEOTIDE SEQUENCE</scope>
    <source>
        <strain evidence="3">Hsosn_3</strain>
        <tissue evidence="3">Leaf</tissue>
    </source>
</reference>
<evidence type="ECO:0000256" key="2">
    <source>
        <dbReference type="ARBA" id="ARBA00022737"/>
    </source>
</evidence>